<proteinExistence type="predicted"/>
<keyword evidence="5" id="KW-0539">Nucleus</keyword>
<dbReference type="STRING" id="3476.A0A2P5A3W2"/>
<dbReference type="Pfam" id="PF00319">
    <property type="entry name" value="SRF-TF"/>
    <property type="match status" value="1"/>
</dbReference>
<dbReference type="GO" id="GO:0046983">
    <property type="term" value="F:protein dimerization activity"/>
    <property type="evidence" value="ECO:0007669"/>
    <property type="project" value="InterPro"/>
</dbReference>
<name>A0A2P5A3W2_PARAD</name>
<evidence type="ECO:0000313" key="9">
    <source>
        <dbReference type="Proteomes" id="UP000237105"/>
    </source>
</evidence>
<sequence length="373" mass="42259">MGRGKLPLRLIAKEKSRRVTFEKRKKGLIKKAKELSTLCEVRVCLIVHNVKNGSLDTPSTFPQHPSEVRPLVEAYEVARIQNPTSRRHLKMSDFFAERIKKLNTEKEKLHQQTNDLTQKTHGNYRDKLPMWQSFIDELSANHVFELHSFLKDKVEQVEKHMRFRSNQFATQEQQMNMFQPSFQYYSSHHDHAAAANYQMYGQLPFYYPPQPWIHHDQSSFSKISFDINDPHYNGSFTRMLNSGAATDDHYQSYGSSNSASSSVLLGGPGDDYNMRCIMFNMSSTGPPMLGCGMQQGDQNGMAMFSNNPMALQPYVQQPLLPLLASTSAAESLYCPTMELIRGQSPAEPMAAAVSSGHGGQILNGSDQAEVKYY</sequence>
<dbReference type="EMBL" id="JXTB01001254">
    <property type="protein sequence ID" value="PON31222.1"/>
    <property type="molecule type" value="Genomic_DNA"/>
</dbReference>
<dbReference type="GO" id="GO:0000978">
    <property type="term" value="F:RNA polymerase II cis-regulatory region sequence-specific DNA binding"/>
    <property type="evidence" value="ECO:0007669"/>
    <property type="project" value="TreeGrafter"/>
</dbReference>
<keyword evidence="9" id="KW-1185">Reference proteome</keyword>
<dbReference type="SUPFAM" id="SSF55455">
    <property type="entry name" value="SRF-like"/>
    <property type="match status" value="1"/>
</dbReference>
<dbReference type="PROSITE" id="PS50066">
    <property type="entry name" value="MADS_BOX_2"/>
    <property type="match status" value="1"/>
</dbReference>
<dbReference type="GO" id="GO:0000981">
    <property type="term" value="F:DNA-binding transcription factor activity, RNA polymerase II-specific"/>
    <property type="evidence" value="ECO:0007669"/>
    <property type="project" value="InterPro"/>
</dbReference>
<dbReference type="CDD" id="cd00266">
    <property type="entry name" value="MADS_SRF_like"/>
    <property type="match status" value="1"/>
</dbReference>
<dbReference type="PANTHER" id="PTHR11945">
    <property type="entry name" value="MADS BOX PROTEIN"/>
    <property type="match status" value="1"/>
</dbReference>
<dbReference type="GO" id="GO:0005634">
    <property type="term" value="C:nucleus"/>
    <property type="evidence" value="ECO:0007669"/>
    <property type="project" value="UniProtKB-SubCell"/>
</dbReference>
<dbReference type="InterPro" id="IPR036879">
    <property type="entry name" value="TF_MADSbox_sf"/>
</dbReference>
<evidence type="ECO:0000313" key="8">
    <source>
        <dbReference type="EMBL" id="PON31222.1"/>
    </source>
</evidence>
<evidence type="ECO:0000256" key="1">
    <source>
        <dbReference type="ARBA" id="ARBA00004123"/>
    </source>
</evidence>
<evidence type="ECO:0000256" key="3">
    <source>
        <dbReference type="ARBA" id="ARBA00023125"/>
    </source>
</evidence>
<accession>A0A2P5A3W2</accession>
<evidence type="ECO:0000256" key="4">
    <source>
        <dbReference type="ARBA" id="ARBA00023163"/>
    </source>
</evidence>
<dbReference type="PRINTS" id="PR00404">
    <property type="entry name" value="MADSDOMAIN"/>
</dbReference>
<comment type="subcellular location">
    <subcellularLocation>
        <location evidence="1">Nucleus</location>
    </subcellularLocation>
</comment>
<feature type="domain" description="MADS-box" evidence="7">
    <location>
        <begin position="1"/>
        <end position="47"/>
    </location>
</feature>
<dbReference type="Gene3D" id="3.40.1810.10">
    <property type="entry name" value="Transcription factor, MADS-box"/>
    <property type="match status" value="1"/>
</dbReference>
<protein>
    <submittedName>
        <fullName evidence="8">MADS-box transcription factor</fullName>
    </submittedName>
</protein>
<dbReference type="GO" id="GO:0045944">
    <property type="term" value="P:positive regulation of transcription by RNA polymerase II"/>
    <property type="evidence" value="ECO:0007669"/>
    <property type="project" value="InterPro"/>
</dbReference>
<organism evidence="8 9">
    <name type="scientific">Parasponia andersonii</name>
    <name type="common">Sponia andersonii</name>
    <dbReference type="NCBI Taxonomy" id="3476"/>
    <lineage>
        <taxon>Eukaryota</taxon>
        <taxon>Viridiplantae</taxon>
        <taxon>Streptophyta</taxon>
        <taxon>Embryophyta</taxon>
        <taxon>Tracheophyta</taxon>
        <taxon>Spermatophyta</taxon>
        <taxon>Magnoliopsida</taxon>
        <taxon>eudicotyledons</taxon>
        <taxon>Gunneridae</taxon>
        <taxon>Pentapetalae</taxon>
        <taxon>rosids</taxon>
        <taxon>fabids</taxon>
        <taxon>Rosales</taxon>
        <taxon>Cannabaceae</taxon>
        <taxon>Parasponia</taxon>
    </lineage>
</organism>
<evidence type="ECO:0000256" key="5">
    <source>
        <dbReference type="ARBA" id="ARBA00023242"/>
    </source>
</evidence>
<keyword evidence="2" id="KW-0805">Transcription regulation</keyword>
<feature type="coiled-coil region" evidence="6">
    <location>
        <begin position="92"/>
        <end position="119"/>
    </location>
</feature>
<evidence type="ECO:0000259" key="7">
    <source>
        <dbReference type="PROSITE" id="PS50066"/>
    </source>
</evidence>
<keyword evidence="3" id="KW-0238">DNA-binding</keyword>
<keyword evidence="4" id="KW-0804">Transcription</keyword>
<gene>
    <name evidence="8" type="ORF">PanWU01x14_371490</name>
</gene>
<dbReference type="Proteomes" id="UP000237105">
    <property type="component" value="Unassembled WGS sequence"/>
</dbReference>
<dbReference type="AlphaFoldDB" id="A0A2P5A3W2"/>
<evidence type="ECO:0000256" key="6">
    <source>
        <dbReference type="SAM" id="Coils"/>
    </source>
</evidence>
<comment type="caution">
    <text evidence="8">The sequence shown here is derived from an EMBL/GenBank/DDBJ whole genome shotgun (WGS) entry which is preliminary data.</text>
</comment>
<dbReference type="SMART" id="SM00432">
    <property type="entry name" value="MADS"/>
    <property type="match status" value="1"/>
</dbReference>
<dbReference type="PANTHER" id="PTHR11945:SF629">
    <property type="entry name" value="OS02G0164450 PROTEIN"/>
    <property type="match status" value="1"/>
</dbReference>
<evidence type="ECO:0000256" key="2">
    <source>
        <dbReference type="ARBA" id="ARBA00023015"/>
    </source>
</evidence>
<reference evidence="9" key="1">
    <citation type="submission" date="2016-06" db="EMBL/GenBank/DDBJ databases">
        <title>Parallel loss of symbiosis genes in relatives of nitrogen-fixing non-legume Parasponia.</title>
        <authorList>
            <person name="Van Velzen R."/>
            <person name="Holmer R."/>
            <person name="Bu F."/>
            <person name="Rutten L."/>
            <person name="Van Zeijl A."/>
            <person name="Liu W."/>
            <person name="Santuari L."/>
            <person name="Cao Q."/>
            <person name="Sharma T."/>
            <person name="Shen D."/>
            <person name="Roswanjaya Y."/>
            <person name="Wardhani T."/>
            <person name="Kalhor M.S."/>
            <person name="Jansen J."/>
            <person name="Van den Hoogen J."/>
            <person name="Gungor B."/>
            <person name="Hartog M."/>
            <person name="Hontelez J."/>
            <person name="Verver J."/>
            <person name="Yang W.-C."/>
            <person name="Schijlen E."/>
            <person name="Repin R."/>
            <person name="Schilthuizen M."/>
            <person name="Schranz E."/>
            <person name="Heidstra R."/>
            <person name="Miyata K."/>
            <person name="Fedorova E."/>
            <person name="Kohlen W."/>
            <person name="Bisseling T."/>
            <person name="Smit S."/>
            <person name="Geurts R."/>
        </authorList>
    </citation>
    <scope>NUCLEOTIDE SEQUENCE [LARGE SCALE GENOMIC DNA]</scope>
    <source>
        <strain evidence="9">cv. WU1-14</strain>
    </source>
</reference>
<dbReference type="InterPro" id="IPR002100">
    <property type="entry name" value="TF_MADSbox"/>
</dbReference>
<keyword evidence="6" id="KW-0175">Coiled coil</keyword>
<dbReference type="InterPro" id="IPR033897">
    <property type="entry name" value="SRF-like_MADS-box"/>
</dbReference>
<dbReference type="OrthoDB" id="601557at2759"/>